<accession>E6QE22</accession>
<dbReference type="AlphaFoldDB" id="E6QE22"/>
<comment type="caution">
    <text evidence="2">The sequence shown here is derived from an EMBL/GenBank/DDBJ whole genome shotgun (WGS) entry which is preliminary data.</text>
</comment>
<sequence length="1172" mass="130028">MHHASGGWRDHRSGEHGNFRQLCSKLGIQNDRFAIYLQPIESSSVQQEEKQDTRSRQHARTTWARGIPTLQPKKPAGWAQAAWDQKQSQWASQREAVWDYLASRGLDPQPLLSLLRIAGLSKSPVDQEMAAKGADLFFMMPMYQIGSSEIPENLVGVQRTYLSYGNDKYVRVHKIGRAMLGKKGVSTLQAVGNPVCLPEPGPIIVVGEGFETVAAWTQAMHHSGVICWDRNGLKAWSTALRPAESSPIVAVLVDLDHSGDGQAEAAAAVRRIAAHEYGKAKFLLPPSDLYPDLKGNRDWADCLKQRGVSGLAFAAIDAWHEAEQNLAAERSSAEDEPIMQHWGVLPAAVPQAIAEAIDRKLAYDIVEGALKEYIELYKQYLVEYEARDTIIAVNKRHQQAGMQDLVTPVPNLPKLPPLLIKVTTGVGKSHAIRALIENALRSNLSLRVLTRTNALGDDYAMAGALKYFGRQDPGLLKSGENYTYEAIEKAILGHKGKNQPSIIPDSACFKYPVIELVAMNNHTPSIKCRECEHGSKYVLNMFAANRKAEPYQHAQSWFQLNGIDPSTIPSCPHLRHQDEIFTSQVFTAAHAAFSENMGTQFVREEIGECDGIIQFKKVALHDALVIVDEIPELSREVELTTKTIGAYSRTIMEQHARLSRDIGRWQDELASGKLDSCQIDSTEKRIKECHAILRDFESAQQVFSEIGAWLGSSAAKTGIQSIPPELIEAINDLHVSWLPGATARWEKAYVYYGDTIFVPLRSMKALLESMCTRTAIMDEGVLVVHQLTNLGARLVSATKPTILLDATPAAGVVYLVRQVGGRVVEAIARQFVRIVSFSQYLHGRTYKKQTHKLREIAQMLALREKMGEEFGSEPNTLTYMKLCEAAGVKDAEKNPAWGYFNRDDIGTDRFNGKNLFIFGGNILSPDVLASKYSAELMLMRLVGNPDLPDWCAEIVTGTRVVVGAWEIQSKAPLPVDAHLREWVLNDFGRGMAQALGRVRGVWAADDRPITIWIAGGLPLSGLAQHGLEVSEYREERRNGNDLKSSDAKRRLQAAVAALQAGDEDPTYRRVCSWLAKAGLPQVRYDTWKALQKTVYGLDNHLYRAVDTLLMALGLIQKAAVFNGIDISDAAGDLWRHPKTESEIRLAAVIILWVSPYAEKWREMRAGPPILSG</sequence>
<evidence type="ECO:0000259" key="1">
    <source>
        <dbReference type="Pfam" id="PF13362"/>
    </source>
</evidence>
<proteinExistence type="predicted"/>
<feature type="domain" description="Toprim" evidence="1">
    <location>
        <begin position="204"/>
        <end position="307"/>
    </location>
</feature>
<organism evidence="2">
    <name type="scientific">mine drainage metagenome</name>
    <dbReference type="NCBI Taxonomy" id="410659"/>
    <lineage>
        <taxon>unclassified sequences</taxon>
        <taxon>metagenomes</taxon>
        <taxon>ecological metagenomes</taxon>
    </lineage>
</organism>
<name>E6QE22_9ZZZZ</name>
<dbReference type="EMBL" id="CABP01000117">
    <property type="protein sequence ID" value="CBI05448.1"/>
    <property type="molecule type" value="Genomic_DNA"/>
</dbReference>
<gene>
    <name evidence="2" type="ORF">CARN5_1069</name>
</gene>
<dbReference type="Pfam" id="PF13362">
    <property type="entry name" value="Toprim_3"/>
    <property type="match status" value="1"/>
</dbReference>
<dbReference type="InterPro" id="IPR006171">
    <property type="entry name" value="TOPRIM_dom"/>
</dbReference>
<protein>
    <recommendedName>
        <fullName evidence="1">Toprim domain-containing protein</fullName>
    </recommendedName>
</protein>
<evidence type="ECO:0000313" key="2">
    <source>
        <dbReference type="EMBL" id="CBI05448.1"/>
    </source>
</evidence>
<reference evidence="2" key="1">
    <citation type="submission" date="2009-10" db="EMBL/GenBank/DDBJ databases">
        <title>Diversity of trophic interactions inside an arsenic-rich microbial ecosystem.</title>
        <authorList>
            <person name="Bertin P.N."/>
            <person name="Heinrich-Salmeron A."/>
            <person name="Pelletier E."/>
            <person name="Goulhen-Chollet F."/>
            <person name="Arsene-Ploetze F."/>
            <person name="Gallien S."/>
            <person name="Calteau A."/>
            <person name="Vallenet D."/>
            <person name="Casiot C."/>
            <person name="Chane-Woon-Ming B."/>
            <person name="Giloteaux L."/>
            <person name="Barakat M."/>
            <person name="Bonnefoy V."/>
            <person name="Bruneel O."/>
            <person name="Chandler M."/>
            <person name="Cleiss J."/>
            <person name="Duran R."/>
            <person name="Elbaz-Poulichet F."/>
            <person name="Fonknechten N."/>
            <person name="Lauga B."/>
            <person name="Mornico D."/>
            <person name="Ortet P."/>
            <person name="Schaeffer C."/>
            <person name="Siguier P."/>
            <person name="Alexander Thil Smith A."/>
            <person name="Van Dorsselaer A."/>
            <person name="Weissenbach J."/>
            <person name="Medigue C."/>
            <person name="Le Paslier D."/>
        </authorList>
    </citation>
    <scope>NUCLEOTIDE SEQUENCE</scope>
</reference>